<protein>
    <submittedName>
        <fullName evidence="1">Uncharacterized protein</fullName>
    </submittedName>
</protein>
<evidence type="ECO:0000313" key="1">
    <source>
        <dbReference type="EMBL" id="KAJ8727820.1"/>
    </source>
</evidence>
<organism evidence="1 2">
    <name type="scientific">Mythimna loreyi</name>
    <dbReference type="NCBI Taxonomy" id="667449"/>
    <lineage>
        <taxon>Eukaryota</taxon>
        <taxon>Metazoa</taxon>
        <taxon>Ecdysozoa</taxon>
        <taxon>Arthropoda</taxon>
        <taxon>Hexapoda</taxon>
        <taxon>Insecta</taxon>
        <taxon>Pterygota</taxon>
        <taxon>Neoptera</taxon>
        <taxon>Endopterygota</taxon>
        <taxon>Lepidoptera</taxon>
        <taxon>Glossata</taxon>
        <taxon>Ditrysia</taxon>
        <taxon>Noctuoidea</taxon>
        <taxon>Noctuidae</taxon>
        <taxon>Noctuinae</taxon>
        <taxon>Hadenini</taxon>
        <taxon>Mythimna</taxon>
    </lineage>
</organism>
<dbReference type="Proteomes" id="UP001231649">
    <property type="component" value="Chromosome 9"/>
</dbReference>
<reference evidence="1" key="1">
    <citation type="submission" date="2023-03" db="EMBL/GenBank/DDBJ databases">
        <title>Chromosome-level genomes of two armyworms, Mythimna separata and Mythimna loreyi, provide insights into the biosynthesis and reception of sex pheromones.</title>
        <authorList>
            <person name="Zhao H."/>
        </authorList>
    </citation>
    <scope>NUCLEOTIDE SEQUENCE</scope>
    <source>
        <strain evidence="1">BeijingLab</strain>
    </source>
</reference>
<keyword evidence="2" id="KW-1185">Reference proteome</keyword>
<accession>A0ACC2QYD6</accession>
<sequence length="267" mass="31191">MHLKYVGAYQKPEVYKQIINFPKRGILHGGFVPKHCNPMFSVAIVVNYRDRQKQLDVFLPYMHNFLRKQNLHYRIYLVEQQDKSPFNRGMLLNIGAKVAIEDKFPCVILHDVDLLPLDAANLYACTASPRHMSASIDKFRFLLPYDYLTGGVLAIKSEDFVAINGFSNKFVGWGGEDDNFFFRLKMHKIKIVRFPHHMSRYTMLWHKPERPNSARFFTLRENRQYSAINAEDGLNALQDVRVRVSNTPLYKHVKVQQRCDTRRLVAA</sequence>
<evidence type="ECO:0000313" key="2">
    <source>
        <dbReference type="Proteomes" id="UP001231649"/>
    </source>
</evidence>
<proteinExistence type="predicted"/>
<name>A0ACC2QYD6_9NEOP</name>
<gene>
    <name evidence="1" type="ORF">PYW08_016205</name>
</gene>
<comment type="caution">
    <text evidence="1">The sequence shown here is derived from an EMBL/GenBank/DDBJ whole genome shotgun (WGS) entry which is preliminary data.</text>
</comment>
<dbReference type="EMBL" id="CM056785">
    <property type="protein sequence ID" value="KAJ8727820.1"/>
    <property type="molecule type" value="Genomic_DNA"/>
</dbReference>